<dbReference type="Gene3D" id="1.20.120.1820">
    <property type="match status" value="1"/>
</dbReference>
<reference evidence="3" key="1">
    <citation type="submission" date="2016-10" db="EMBL/GenBank/DDBJ databases">
        <authorList>
            <person name="Varghese N."/>
            <person name="Submissions S."/>
        </authorList>
    </citation>
    <scope>NUCLEOTIDE SEQUENCE [LARGE SCALE GENOMIC DNA]</scope>
    <source>
        <strain evidence="3">DSM 17465</strain>
    </source>
</reference>
<dbReference type="PANTHER" id="PTHR34227">
    <property type="entry name" value="CHAPERONE PROTEIN YCDY"/>
    <property type="match status" value="1"/>
</dbReference>
<name>A0A1I6Z5B5_9HYPH</name>
<dbReference type="EMBL" id="FPBD01000002">
    <property type="protein sequence ID" value="SFT57864.1"/>
    <property type="molecule type" value="Genomic_DNA"/>
</dbReference>
<dbReference type="InterPro" id="IPR036411">
    <property type="entry name" value="TorD-like_sf"/>
</dbReference>
<gene>
    <name evidence="2" type="ORF">SAMN05444141_10282</name>
</gene>
<dbReference type="SUPFAM" id="SSF89155">
    <property type="entry name" value="TorD-like"/>
    <property type="match status" value="1"/>
</dbReference>
<protein>
    <submittedName>
        <fullName evidence="2">TorA specific chaperone</fullName>
    </submittedName>
</protein>
<accession>A0A1I6Z5B5</accession>
<dbReference type="InterPro" id="IPR020945">
    <property type="entry name" value="DMSO/NO3_reduct_chaperone"/>
</dbReference>
<evidence type="ECO:0000313" key="2">
    <source>
        <dbReference type="EMBL" id="SFT57864.1"/>
    </source>
</evidence>
<dbReference type="RefSeq" id="WP_054784631.1">
    <property type="nucleotide sequence ID" value="NZ_FPBD01000002.1"/>
</dbReference>
<keyword evidence="1" id="KW-0143">Chaperone</keyword>
<keyword evidence="3" id="KW-1185">Reference proteome</keyword>
<dbReference type="Gene3D" id="1.20.1280.20">
    <property type="entry name" value="HscB, C-terminal domain"/>
    <property type="match status" value="1"/>
</dbReference>
<sequence length="207" mass="22992">MYDLTDITTENLSRAATYRFLAGVFGTEVNATFLQSATSGELRQLLDDLQCEADLKDAVDLLKFNLDQRSHDASAIMDLRVIFSSLFLGAGGRKSAPPYASYYATEKTSLSHACVAEIETTYRKHQLAPHQNFSEPADHIAAMLSFCSELALQPTQQAELKAFLQTHLKTFSQGFSEDCSSYDKDGFYLACANLLRALIERDLSTLH</sequence>
<dbReference type="Proteomes" id="UP000183371">
    <property type="component" value="Unassembled WGS sequence"/>
</dbReference>
<dbReference type="AlphaFoldDB" id="A0A1I6Z5B5"/>
<evidence type="ECO:0000256" key="1">
    <source>
        <dbReference type="ARBA" id="ARBA00023186"/>
    </source>
</evidence>
<dbReference type="PANTHER" id="PTHR34227:SF11">
    <property type="entry name" value="CHAPERONE PROTEIN TORD"/>
    <property type="match status" value="1"/>
</dbReference>
<dbReference type="InterPro" id="IPR036386">
    <property type="entry name" value="HscB_C_sf"/>
</dbReference>
<proteinExistence type="predicted"/>
<dbReference type="GO" id="GO:0051259">
    <property type="term" value="P:protein complex oligomerization"/>
    <property type="evidence" value="ECO:0007669"/>
    <property type="project" value="InterPro"/>
</dbReference>
<organism evidence="2 3">
    <name type="scientific">Pseudovibrio denitrificans</name>
    <dbReference type="NCBI Taxonomy" id="258256"/>
    <lineage>
        <taxon>Bacteria</taxon>
        <taxon>Pseudomonadati</taxon>
        <taxon>Pseudomonadota</taxon>
        <taxon>Alphaproteobacteria</taxon>
        <taxon>Hyphomicrobiales</taxon>
        <taxon>Stappiaceae</taxon>
        <taxon>Pseudovibrio</taxon>
    </lineage>
</organism>
<dbReference type="InterPro" id="IPR050289">
    <property type="entry name" value="TorD/DmsD_chaperones"/>
</dbReference>
<dbReference type="Pfam" id="PF02613">
    <property type="entry name" value="Nitrate_red_del"/>
    <property type="match status" value="1"/>
</dbReference>
<evidence type="ECO:0000313" key="3">
    <source>
        <dbReference type="Proteomes" id="UP000183371"/>
    </source>
</evidence>